<sequence length="209" mass="22849">MNLPPFSLLNPVPSQRQAADEVKIAGRKLRQTLGDFGVEVEIDEVKEGPAVNRFEVRLAPGIKVSKLMSLSSDLALSLAVSKVRIEVPVSGKSLVGVEVPKKKVNFVYLRELLEDREFREPRAKLLFPLGKDIAGVPIWVNLESLPHLLIGGATGSGKSVCINSLIVSILCRALPEEVKFLLIDPKTVELVDYSGIPHLLFPPITEVKA</sequence>
<dbReference type="Gene3D" id="3.40.50.300">
    <property type="entry name" value="P-loop containing nucleotide triphosphate hydrolases"/>
    <property type="match status" value="1"/>
</dbReference>
<dbReference type="PANTHER" id="PTHR22683">
    <property type="entry name" value="SPORULATION PROTEIN RELATED"/>
    <property type="match status" value="1"/>
</dbReference>
<dbReference type="InterPro" id="IPR041027">
    <property type="entry name" value="FtsK_alpha"/>
</dbReference>
<comment type="caution">
    <text evidence="6">The sequence shown here is derived from an EMBL/GenBank/DDBJ whole genome shotgun (WGS) entry which is preliminary data.</text>
</comment>
<dbReference type="InterPro" id="IPR050206">
    <property type="entry name" value="FtsK/SpoIIIE/SftA"/>
</dbReference>
<feature type="non-terminal residue" evidence="6">
    <location>
        <position position="209"/>
    </location>
</feature>
<organism evidence="6">
    <name type="scientific">marine sediment metagenome</name>
    <dbReference type="NCBI Taxonomy" id="412755"/>
    <lineage>
        <taxon>unclassified sequences</taxon>
        <taxon>metagenomes</taxon>
        <taxon>ecological metagenomes</taxon>
    </lineage>
</organism>
<comment type="similarity">
    <text evidence="1">Belongs to the FtsK/SpoIIIE/SftA family.</text>
</comment>
<evidence type="ECO:0000256" key="4">
    <source>
        <dbReference type="ARBA" id="ARBA00023125"/>
    </source>
</evidence>
<feature type="domain" description="FtsK" evidence="5">
    <location>
        <begin position="135"/>
        <end position="209"/>
    </location>
</feature>
<accession>X1SKY2</accession>
<evidence type="ECO:0000256" key="3">
    <source>
        <dbReference type="ARBA" id="ARBA00022840"/>
    </source>
</evidence>
<evidence type="ECO:0000259" key="5">
    <source>
        <dbReference type="PROSITE" id="PS50901"/>
    </source>
</evidence>
<evidence type="ECO:0000313" key="6">
    <source>
        <dbReference type="EMBL" id="GAI93722.1"/>
    </source>
</evidence>
<dbReference type="GO" id="GO:0005524">
    <property type="term" value="F:ATP binding"/>
    <property type="evidence" value="ECO:0007669"/>
    <property type="project" value="UniProtKB-KW"/>
</dbReference>
<dbReference type="PANTHER" id="PTHR22683:SF41">
    <property type="entry name" value="DNA TRANSLOCASE FTSK"/>
    <property type="match status" value="1"/>
</dbReference>
<dbReference type="PROSITE" id="PS50901">
    <property type="entry name" value="FTSK"/>
    <property type="match status" value="1"/>
</dbReference>
<reference evidence="6" key="1">
    <citation type="journal article" date="2014" name="Front. Microbiol.">
        <title>High frequency of phylogenetically diverse reductive dehalogenase-homologous genes in deep subseafloor sedimentary metagenomes.</title>
        <authorList>
            <person name="Kawai M."/>
            <person name="Futagami T."/>
            <person name="Toyoda A."/>
            <person name="Takaki Y."/>
            <person name="Nishi S."/>
            <person name="Hori S."/>
            <person name="Arai W."/>
            <person name="Tsubouchi T."/>
            <person name="Morono Y."/>
            <person name="Uchiyama I."/>
            <person name="Ito T."/>
            <person name="Fujiyama A."/>
            <person name="Inagaki F."/>
            <person name="Takami H."/>
        </authorList>
    </citation>
    <scope>NUCLEOTIDE SEQUENCE</scope>
    <source>
        <strain evidence="6">Expedition CK06-06</strain>
    </source>
</reference>
<gene>
    <name evidence="6" type="ORF">S12H4_38626</name>
</gene>
<evidence type="ECO:0000256" key="2">
    <source>
        <dbReference type="ARBA" id="ARBA00022741"/>
    </source>
</evidence>
<dbReference type="Pfam" id="PF17854">
    <property type="entry name" value="FtsK_alpha"/>
    <property type="match status" value="1"/>
</dbReference>
<keyword evidence="2" id="KW-0547">Nucleotide-binding</keyword>
<dbReference type="InterPro" id="IPR002543">
    <property type="entry name" value="FtsK_dom"/>
</dbReference>
<dbReference type="AlphaFoldDB" id="X1SKY2"/>
<proteinExistence type="inferred from homology"/>
<dbReference type="InterPro" id="IPR027417">
    <property type="entry name" value="P-loop_NTPase"/>
</dbReference>
<dbReference type="EMBL" id="BARW01023267">
    <property type="protein sequence ID" value="GAI93722.1"/>
    <property type="molecule type" value="Genomic_DNA"/>
</dbReference>
<protein>
    <recommendedName>
        <fullName evidence="5">FtsK domain-containing protein</fullName>
    </recommendedName>
</protein>
<dbReference type="Pfam" id="PF01580">
    <property type="entry name" value="FtsK_SpoIIIE"/>
    <property type="match status" value="1"/>
</dbReference>
<dbReference type="SUPFAM" id="SSF52540">
    <property type="entry name" value="P-loop containing nucleoside triphosphate hydrolases"/>
    <property type="match status" value="1"/>
</dbReference>
<dbReference type="GO" id="GO:0003677">
    <property type="term" value="F:DNA binding"/>
    <property type="evidence" value="ECO:0007669"/>
    <property type="project" value="UniProtKB-KW"/>
</dbReference>
<name>X1SKY2_9ZZZZ</name>
<evidence type="ECO:0000256" key="1">
    <source>
        <dbReference type="ARBA" id="ARBA00006474"/>
    </source>
</evidence>
<keyword evidence="3" id="KW-0067">ATP-binding</keyword>
<keyword evidence="4" id="KW-0238">DNA-binding</keyword>
<dbReference type="Gene3D" id="3.30.980.40">
    <property type="match status" value="1"/>
</dbReference>